<organism evidence="2 3">
    <name type="scientific">Phaeobacter gallaeciensis</name>
    <dbReference type="NCBI Taxonomy" id="60890"/>
    <lineage>
        <taxon>Bacteria</taxon>
        <taxon>Pseudomonadati</taxon>
        <taxon>Pseudomonadota</taxon>
        <taxon>Alphaproteobacteria</taxon>
        <taxon>Rhodobacterales</taxon>
        <taxon>Roseobacteraceae</taxon>
        <taxon>Phaeobacter</taxon>
    </lineage>
</organism>
<gene>
    <name evidence="2" type="ORF">JL2886_00726</name>
</gene>
<dbReference type="Proteomes" id="UP000092565">
    <property type="component" value="Chromosome"/>
</dbReference>
<dbReference type="Pfam" id="PF00903">
    <property type="entry name" value="Glyoxalase"/>
    <property type="match status" value="1"/>
</dbReference>
<dbReference type="SUPFAM" id="SSF54593">
    <property type="entry name" value="Glyoxalase/Bleomycin resistance protein/Dihydroxybiphenyl dioxygenase"/>
    <property type="match status" value="1"/>
</dbReference>
<dbReference type="InterPro" id="IPR029068">
    <property type="entry name" value="Glyas_Bleomycin-R_OHBP_Dase"/>
</dbReference>
<proteinExistence type="predicted"/>
<name>A0A1B0ZN90_9RHOB</name>
<dbReference type="AlphaFoldDB" id="A0A1B0ZN90"/>
<evidence type="ECO:0000313" key="3">
    <source>
        <dbReference type="Proteomes" id="UP000092565"/>
    </source>
</evidence>
<dbReference type="PROSITE" id="PS51819">
    <property type="entry name" value="VOC"/>
    <property type="match status" value="1"/>
</dbReference>
<dbReference type="InterPro" id="IPR004360">
    <property type="entry name" value="Glyas_Fos-R_dOase_dom"/>
</dbReference>
<dbReference type="CDD" id="cd06587">
    <property type="entry name" value="VOC"/>
    <property type="match status" value="1"/>
</dbReference>
<dbReference type="EMBL" id="CP015124">
    <property type="protein sequence ID" value="ANP35652.1"/>
    <property type="molecule type" value="Genomic_DNA"/>
</dbReference>
<keyword evidence="2" id="KW-0560">Oxidoreductase</keyword>
<reference evidence="2 3" key="1">
    <citation type="submission" date="2016-04" db="EMBL/GenBank/DDBJ databases">
        <authorList>
            <person name="Evans L.H."/>
            <person name="Alamgir A."/>
            <person name="Owens N."/>
            <person name="Weber N.D."/>
            <person name="Virtaneva K."/>
            <person name="Barbian K."/>
            <person name="Babar A."/>
            <person name="Rosenke K."/>
        </authorList>
    </citation>
    <scope>NUCLEOTIDE SEQUENCE [LARGE SCALE GENOMIC DNA]</scope>
    <source>
        <strain evidence="2 3">JL2886</strain>
    </source>
</reference>
<dbReference type="PATRIC" id="fig|60890.4.peg.707"/>
<protein>
    <submittedName>
        <fullName evidence="2">Glyoxalase/bleomycin resistance protein/dioxygenase</fullName>
    </submittedName>
</protein>
<sequence length="164" mass="18231">MHDQLPPEQWAAQHILGIYETHLPVRDLDQSLAFYCGQLGLPLARRLPERNVAFLWAGPKETGMLGLWGAGSAPLSMQLHFAFRATKEAVLQSFERLPTQGITPLGFNGAPADEPVVLGWMPAVSVYFKDPDGHSIELLHMLDEAPDTDFGVGGYSVWENRKHR</sequence>
<dbReference type="RefSeq" id="WP_065270746.1">
    <property type="nucleotide sequence ID" value="NZ_CP015124.1"/>
</dbReference>
<evidence type="ECO:0000313" key="2">
    <source>
        <dbReference type="EMBL" id="ANP35652.1"/>
    </source>
</evidence>
<dbReference type="GO" id="GO:0051213">
    <property type="term" value="F:dioxygenase activity"/>
    <property type="evidence" value="ECO:0007669"/>
    <property type="project" value="UniProtKB-KW"/>
</dbReference>
<dbReference type="InterPro" id="IPR037523">
    <property type="entry name" value="VOC_core"/>
</dbReference>
<accession>A0A1B0ZN90</accession>
<evidence type="ECO:0000259" key="1">
    <source>
        <dbReference type="PROSITE" id="PS51819"/>
    </source>
</evidence>
<keyword evidence="2" id="KW-0223">Dioxygenase</keyword>
<feature type="domain" description="VOC" evidence="1">
    <location>
        <begin position="17"/>
        <end position="141"/>
    </location>
</feature>
<dbReference type="OrthoDB" id="9792626at2"/>
<dbReference type="Gene3D" id="3.10.180.10">
    <property type="entry name" value="2,3-Dihydroxybiphenyl 1,2-Dioxygenase, domain 1"/>
    <property type="match status" value="1"/>
</dbReference>
<keyword evidence="3" id="KW-1185">Reference proteome</keyword>